<reference evidence="9" key="1">
    <citation type="submission" date="2014-12" db="EMBL/GenBank/DDBJ databases">
        <title>Genome Sequence of Valsa Canker Pathogens Uncovers a Specific Adaption of Colonization on Woody Bark.</title>
        <authorList>
            <person name="Yin Z."/>
            <person name="Liu H."/>
            <person name="Gao X."/>
            <person name="Li Z."/>
            <person name="Song N."/>
            <person name="Ke X."/>
            <person name="Dai Q."/>
            <person name="Wu Y."/>
            <person name="Sun Y."/>
            <person name="Xu J.-R."/>
            <person name="Kang Z.K."/>
            <person name="Wang L."/>
            <person name="Huang L."/>
        </authorList>
    </citation>
    <scope>NUCLEOTIDE SEQUENCE [LARGE SCALE GENOMIC DNA]</scope>
    <source>
        <strain evidence="9">03-8</strain>
    </source>
</reference>
<dbReference type="PANTHER" id="PTHR34187:SF2">
    <property type="entry name" value="DUF202 DOMAIN-CONTAINING PROTEIN"/>
    <property type="match status" value="1"/>
</dbReference>
<evidence type="ECO:0000313" key="10">
    <source>
        <dbReference type="Proteomes" id="UP000078559"/>
    </source>
</evidence>
<gene>
    <name evidence="9" type="ORF">VM1G_01961</name>
</gene>
<evidence type="ECO:0000256" key="7">
    <source>
        <dbReference type="SAM" id="Phobius"/>
    </source>
</evidence>
<keyword evidence="3 7" id="KW-0812">Transmembrane</keyword>
<evidence type="ECO:0000256" key="3">
    <source>
        <dbReference type="ARBA" id="ARBA00022692"/>
    </source>
</evidence>
<feature type="domain" description="DUF202" evidence="8">
    <location>
        <begin position="225"/>
        <end position="306"/>
    </location>
</feature>
<dbReference type="EMBL" id="CM003099">
    <property type="protein sequence ID" value="KUI66877.1"/>
    <property type="molecule type" value="Genomic_DNA"/>
</dbReference>
<proteinExistence type="predicted"/>
<evidence type="ECO:0000313" key="9">
    <source>
        <dbReference type="EMBL" id="KUI66877.1"/>
    </source>
</evidence>
<feature type="compositionally biased region" description="Gly residues" evidence="6">
    <location>
        <begin position="180"/>
        <end position="195"/>
    </location>
</feature>
<dbReference type="SMR" id="A0A194VSA1"/>
<accession>A0A194VSA1</accession>
<evidence type="ECO:0000256" key="6">
    <source>
        <dbReference type="SAM" id="MobiDB-lite"/>
    </source>
</evidence>
<dbReference type="InterPro" id="IPR003807">
    <property type="entry name" value="DUF202"/>
</dbReference>
<keyword evidence="2" id="KW-1003">Cell membrane</keyword>
<organism evidence="9 10">
    <name type="scientific">Cytospora mali</name>
    <name type="common">Apple Valsa canker fungus</name>
    <name type="synonym">Valsa mali</name>
    <dbReference type="NCBI Taxonomy" id="578113"/>
    <lineage>
        <taxon>Eukaryota</taxon>
        <taxon>Fungi</taxon>
        <taxon>Dikarya</taxon>
        <taxon>Ascomycota</taxon>
        <taxon>Pezizomycotina</taxon>
        <taxon>Sordariomycetes</taxon>
        <taxon>Sordariomycetidae</taxon>
        <taxon>Diaporthales</taxon>
        <taxon>Cytosporaceae</taxon>
        <taxon>Cytospora</taxon>
    </lineage>
</organism>
<feature type="transmembrane region" description="Helical" evidence="7">
    <location>
        <begin position="319"/>
        <end position="341"/>
    </location>
</feature>
<keyword evidence="10" id="KW-1185">Reference proteome</keyword>
<dbReference type="Proteomes" id="UP000078559">
    <property type="component" value="Chromosome 2"/>
</dbReference>
<evidence type="ECO:0000256" key="1">
    <source>
        <dbReference type="ARBA" id="ARBA00004651"/>
    </source>
</evidence>
<evidence type="ECO:0000256" key="4">
    <source>
        <dbReference type="ARBA" id="ARBA00022989"/>
    </source>
</evidence>
<feature type="transmembrane region" description="Helical" evidence="7">
    <location>
        <begin position="234"/>
        <end position="255"/>
    </location>
</feature>
<evidence type="ECO:0000259" key="8">
    <source>
        <dbReference type="Pfam" id="PF02656"/>
    </source>
</evidence>
<feature type="compositionally biased region" description="Low complexity" evidence="6">
    <location>
        <begin position="1"/>
        <end position="37"/>
    </location>
</feature>
<comment type="subcellular location">
    <subcellularLocation>
        <location evidence="1">Cell membrane</location>
        <topology evidence="1">Multi-pass membrane protein</topology>
    </subcellularLocation>
</comment>
<sequence length="348" mass="37168">MATSSPKPGESSISSTASAPDLPTSTSTATASDYTAPARPPTLQLRKTSSAASPRPIRRVTTGERLDNILKLGVERAQNMSPGRSPPAFLRRGINNNYLSNNDFRDRDEDQDEDEPNERTGIVTRGPDNSVPSAMNYQATAESIGTRARKSGILKGDNDSGADVRKGNGAGASRDDSNGTGNGAQNGANGAGNGFVGDKEEQAWWRAKLAKFGSIELENKGSVARDHLALERTFLAWLRTSLSFASIGVAITQLFRLNTSLSEDDKPETGNQHTLRHLGKPLGAIFLGISILILFLGYQRYFQAQSWIIKGKFPASRGTIILVSLVALVLMVISLVVVVVVQPSTAGS</sequence>
<dbReference type="AlphaFoldDB" id="A0A194VSA1"/>
<name>A0A194VSA1_CYTMA</name>
<dbReference type="OrthoDB" id="199599at2759"/>
<feature type="region of interest" description="Disordered" evidence="6">
    <location>
        <begin position="1"/>
        <end position="64"/>
    </location>
</feature>
<evidence type="ECO:0000256" key="2">
    <source>
        <dbReference type="ARBA" id="ARBA00022475"/>
    </source>
</evidence>
<evidence type="ECO:0000256" key="5">
    <source>
        <dbReference type="ARBA" id="ARBA00023136"/>
    </source>
</evidence>
<feature type="compositionally biased region" description="Polar residues" evidence="6">
    <location>
        <begin position="130"/>
        <end position="143"/>
    </location>
</feature>
<dbReference type="PANTHER" id="PTHR34187">
    <property type="entry name" value="FGR18P"/>
    <property type="match status" value="1"/>
</dbReference>
<dbReference type="GO" id="GO:0005886">
    <property type="term" value="C:plasma membrane"/>
    <property type="evidence" value="ECO:0007669"/>
    <property type="project" value="UniProtKB-SubCell"/>
</dbReference>
<dbReference type="InterPro" id="IPR052053">
    <property type="entry name" value="IM_YidH-like"/>
</dbReference>
<feature type="region of interest" description="Disordered" evidence="6">
    <location>
        <begin position="77"/>
        <end position="195"/>
    </location>
</feature>
<feature type="transmembrane region" description="Helical" evidence="7">
    <location>
        <begin position="281"/>
        <end position="298"/>
    </location>
</feature>
<keyword evidence="4 7" id="KW-1133">Transmembrane helix</keyword>
<feature type="compositionally biased region" description="Basic and acidic residues" evidence="6">
    <location>
        <begin position="156"/>
        <end position="166"/>
    </location>
</feature>
<keyword evidence="5 7" id="KW-0472">Membrane</keyword>
<protein>
    <recommendedName>
        <fullName evidence="8">DUF202 domain-containing protein</fullName>
    </recommendedName>
</protein>
<dbReference type="Pfam" id="PF02656">
    <property type="entry name" value="DUF202"/>
    <property type="match status" value="1"/>
</dbReference>